<organism evidence="2 3">
    <name type="scientific">Proteiniclasticum aestuarii</name>
    <dbReference type="NCBI Taxonomy" id="2817862"/>
    <lineage>
        <taxon>Bacteria</taxon>
        <taxon>Bacillati</taxon>
        <taxon>Bacillota</taxon>
        <taxon>Clostridia</taxon>
        <taxon>Eubacteriales</taxon>
        <taxon>Clostridiaceae</taxon>
        <taxon>Proteiniclasticum</taxon>
    </lineage>
</organism>
<keyword evidence="3" id="KW-1185">Reference proteome</keyword>
<comment type="catalytic activity">
    <reaction evidence="1">
        <text>citrate + acetyl-CoA = (3S)-citryl-CoA + acetate</text>
        <dbReference type="Rhea" id="RHEA:19405"/>
        <dbReference type="ChEBI" id="CHEBI:16947"/>
        <dbReference type="ChEBI" id="CHEBI:30089"/>
        <dbReference type="ChEBI" id="CHEBI:57288"/>
        <dbReference type="ChEBI" id="CHEBI:57321"/>
        <dbReference type="EC" id="2.8.3.10"/>
    </reaction>
</comment>
<evidence type="ECO:0000313" key="2">
    <source>
        <dbReference type="EMBL" id="MBO1265509.1"/>
    </source>
</evidence>
<comment type="catalytic activity">
    <reaction evidence="1">
        <text>citrate = oxaloacetate + acetate</text>
        <dbReference type="Rhea" id="RHEA:10760"/>
        <dbReference type="ChEBI" id="CHEBI:16452"/>
        <dbReference type="ChEBI" id="CHEBI:16947"/>
        <dbReference type="ChEBI" id="CHEBI:30089"/>
        <dbReference type="EC" id="4.1.3.6"/>
    </reaction>
</comment>
<protein>
    <recommendedName>
        <fullName evidence="1">Citrate lyase alpha chain</fullName>
        <shortName evidence="1">Citrase alpha chain</shortName>
        <ecNumber evidence="1">2.8.3.10</ecNumber>
        <ecNumber evidence="1">4.1.3.6</ecNumber>
    </recommendedName>
    <alternativeName>
        <fullName evidence="1">Citrate (pro-3S)-lyase alpha chain</fullName>
    </alternativeName>
    <alternativeName>
        <fullName evidence="1">Citrate CoA-transferase subunit</fullName>
    </alternativeName>
</protein>
<dbReference type="GO" id="GO:0008815">
    <property type="term" value="F:citrate (pro-3S)-lyase activity"/>
    <property type="evidence" value="ECO:0007669"/>
    <property type="project" value="UniProtKB-UniRule"/>
</dbReference>
<reference evidence="2" key="1">
    <citation type="submission" date="2021-03" db="EMBL/GenBank/DDBJ databases">
        <title>Proteiniclasticum marinus sp. nov., isolated from tidal flat sediment.</title>
        <authorList>
            <person name="Namirimu T."/>
            <person name="Yang J.-A."/>
            <person name="Yang S.-H."/>
            <person name="Kim Y.-J."/>
            <person name="Kwon K.K."/>
        </authorList>
    </citation>
    <scope>NUCLEOTIDE SEQUENCE</scope>
    <source>
        <strain evidence="2">SCR006</strain>
    </source>
</reference>
<comment type="caution">
    <text evidence="2">The sequence shown here is derived from an EMBL/GenBank/DDBJ whole genome shotgun (WGS) entry which is preliminary data.</text>
</comment>
<sequence length="506" mass="54667">MGVSQMRNSIGREGLDRPYEGPFKNVKTHAFVSPKKDLARKPVFSDNLDEVLDKLDLHDGMTVSFHHHMRNGDHVLPMVMEKLHERGIKNMTVAATSIFPCHSCLVPMFEDETVTKVLASYISGPVGVAISKGKLKEICHMTTHGGRPRSMIEGEVNVDVAFIAAPAVDANGSLTGSEGPASCGVLGYAHADAETAKKVVAITDYTSKTVNRPEISGHLVDYVVKVHSIGDPKGIVSGTTQITKDPVGLKIARDAAKLIEHSGLLENGMSFQTGAGGISLAVANELKKIMKEKKIKGSFASGGITDYLVNLLKEGYFEKLYDVQCFNLDAVESIKVNENHIKMSAHTYANINNPDNIVNKLDVVILGASEIDLDFNVNVTTGSDGIILGGSGGHADTAAGAKLAIIVSKLVNSRISCLVDEVTTVTTPGETVDVLVTERGIAINPKHKELIDKLKEETNLKIMEIHELKKIADFYTGIPEKREKSDQIVAVSEYRDGTILDAIYKV</sequence>
<dbReference type="EMBL" id="JAFNJU010000008">
    <property type="protein sequence ID" value="MBO1265509.1"/>
    <property type="molecule type" value="Genomic_DNA"/>
</dbReference>
<keyword evidence="1 2" id="KW-0808">Transferase</keyword>
<dbReference type="Proteomes" id="UP000664218">
    <property type="component" value="Unassembled WGS sequence"/>
</dbReference>
<evidence type="ECO:0000313" key="3">
    <source>
        <dbReference type="Proteomes" id="UP000664218"/>
    </source>
</evidence>
<proteinExistence type="predicted"/>
<name>A0A939H7A1_9CLOT</name>
<dbReference type="SUPFAM" id="SSF100950">
    <property type="entry name" value="NagB/RpiA/CoA transferase-like"/>
    <property type="match status" value="2"/>
</dbReference>
<dbReference type="EC" id="2.8.3.10" evidence="1"/>
<dbReference type="PIRSF" id="PIRSF009451">
    <property type="entry name" value="Citrt_lyas_alpha"/>
    <property type="match status" value="1"/>
</dbReference>
<evidence type="ECO:0000256" key="1">
    <source>
        <dbReference type="PIRNR" id="PIRNR009451"/>
    </source>
</evidence>
<dbReference type="GO" id="GO:0006084">
    <property type="term" value="P:acetyl-CoA metabolic process"/>
    <property type="evidence" value="ECO:0007669"/>
    <property type="project" value="UniProtKB-UniRule"/>
</dbReference>
<comment type="subcellular location">
    <subcellularLocation>
        <location evidence="1">Cytoplasm</location>
    </subcellularLocation>
</comment>
<dbReference type="AlphaFoldDB" id="A0A939H7A1"/>
<accession>A0A939H7A1</accession>
<dbReference type="Gene3D" id="3.40.1080.10">
    <property type="entry name" value="Glutaconate Coenzyme A-transferase"/>
    <property type="match status" value="2"/>
</dbReference>
<dbReference type="EC" id="4.1.3.6" evidence="1"/>
<keyword evidence="1" id="KW-0963">Cytoplasm</keyword>
<dbReference type="GO" id="GO:0005737">
    <property type="term" value="C:cytoplasm"/>
    <property type="evidence" value="ECO:0007669"/>
    <property type="project" value="UniProtKB-SubCell"/>
</dbReference>
<dbReference type="Pfam" id="PF04223">
    <property type="entry name" value="CitF"/>
    <property type="match status" value="1"/>
</dbReference>
<keyword evidence="1 2" id="KW-0456">Lyase</keyword>
<dbReference type="NCBIfam" id="TIGR01584">
    <property type="entry name" value="citF"/>
    <property type="match status" value="1"/>
</dbReference>
<dbReference type="InterPro" id="IPR037171">
    <property type="entry name" value="NagB/RpiA_transferase-like"/>
</dbReference>
<dbReference type="GO" id="GO:0008814">
    <property type="term" value="F:citrate CoA-transferase activity"/>
    <property type="evidence" value="ECO:0007669"/>
    <property type="project" value="UniProtKB-UniRule"/>
</dbReference>
<dbReference type="PANTHER" id="PTHR40596">
    <property type="entry name" value="CITRATE LYASE ALPHA CHAIN"/>
    <property type="match status" value="1"/>
</dbReference>
<dbReference type="PANTHER" id="PTHR40596:SF1">
    <property type="entry name" value="CITRATE LYASE ALPHA CHAIN"/>
    <property type="match status" value="1"/>
</dbReference>
<dbReference type="GO" id="GO:0009346">
    <property type="term" value="C:ATP-independent citrate lyase complex"/>
    <property type="evidence" value="ECO:0007669"/>
    <property type="project" value="UniProtKB-UniRule"/>
</dbReference>
<gene>
    <name evidence="2" type="primary">citF</name>
    <name evidence="2" type="ORF">J3A84_10740</name>
</gene>
<dbReference type="InterPro" id="IPR006472">
    <property type="entry name" value="Citrate_lyase_asu"/>
</dbReference>